<feature type="binding site" evidence="13">
    <location>
        <position position="227"/>
    </location>
    <ligand>
        <name>L-serine</name>
        <dbReference type="ChEBI" id="CHEBI:33384"/>
    </ligand>
</feature>
<dbReference type="Gene3D" id="3.30.930.10">
    <property type="entry name" value="Bira Bifunctional Protein, Domain 2"/>
    <property type="match status" value="1"/>
</dbReference>
<evidence type="ECO:0000256" key="8">
    <source>
        <dbReference type="ARBA" id="ARBA00022917"/>
    </source>
</evidence>
<feature type="binding site" evidence="12 13">
    <location>
        <position position="281"/>
    </location>
    <ligand>
        <name>L-serine</name>
        <dbReference type="ChEBI" id="CHEBI:33384"/>
    </ligand>
</feature>
<dbReference type="InterPro" id="IPR015866">
    <property type="entry name" value="Ser-tRNA-synth_1_N"/>
</dbReference>
<keyword evidence="9 12" id="KW-0030">Aminoacyl-tRNA synthetase</keyword>
<evidence type="ECO:0000256" key="14">
    <source>
        <dbReference type="PIRSR" id="PIRSR001529-2"/>
    </source>
</evidence>
<comment type="subunit">
    <text evidence="12">Homodimer. The tRNA molecule binds across the dimer.</text>
</comment>
<accession>A0A2H0TFX2</accession>
<evidence type="ECO:0000256" key="10">
    <source>
        <dbReference type="ARBA" id="ARBA00047929"/>
    </source>
</evidence>
<evidence type="ECO:0000256" key="12">
    <source>
        <dbReference type="HAMAP-Rule" id="MF_00176"/>
    </source>
</evidence>
<dbReference type="PRINTS" id="PR00981">
    <property type="entry name" value="TRNASYNTHSER"/>
</dbReference>
<feature type="site" description="Important for serine binding" evidence="13">
    <location>
        <position position="382"/>
    </location>
</feature>
<dbReference type="Proteomes" id="UP000229383">
    <property type="component" value="Unassembled WGS sequence"/>
</dbReference>
<dbReference type="InterPro" id="IPR002317">
    <property type="entry name" value="Ser-tRNA-ligase_type_1"/>
</dbReference>
<proteinExistence type="inferred from homology"/>
<dbReference type="InterPro" id="IPR006195">
    <property type="entry name" value="aa-tRNA-synth_II"/>
</dbReference>
<evidence type="ECO:0000256" key="9">
    <source>
        <dbReference type="ARBA" id="ARBA00023146"/>
    </source>
</evidence>
<evidence type="ECO:0000256" key="1">
    <source>
        <dbReference type="ARBA" id="ARBA00004496"/>
    </source>
</evidence>
<dbReference type="PANTHER" id="PTHR43697:SF1">
    <property type="entry name" value="SERINE--TRNA LIGASE"/>
    <property type="match status" value="1"/>
</dbReference>
<evidence type="ECO:0000313" key="17">
    <source>
        <dbReference type="EMBL" id="PIR70453.1"/>
    </source>
</evidence>
<dbReference type="Pfam" id="PF02403">
    <property type="entry name" value="Seryl_tRNA_N"/>
    <property type="match status" value="1"/>
</dbReference>
<evidence type="ECO:0000256" key="13">
    <source>
        <dbReference type="PIRSR" id="PIRSR001529-1"/>
    </source>
</evidence>
<dbReference type="InterPro" id="IPR010978">
    <property type="entry name" value="tRNA-bd_arm"/>
</dbReference>
<evidence type="ECO:0000256" key="5">
    <source>
        <dbReference type="ARBA" id="ARBA00022598"/>
    </source>
</evidence>
<dbReference type="GO" id="GO:0004828">
    <property type="term" value="F:serine-tRNA ligase activity"/>
    <property type="evidence" value="ECO:0007669"/>
    <property type="project" value="UniProtKB-UniRule"/>
</dbReference>
<evidence type="ECO:0000256" key="15">
    <source>
        <dbReference type="SAM" id="Coils"/>
    </source>
</evidence>
<dbReference type="HAMAP" id="MF_00176">
    <property type="entry name" value="Ser_tRNA_synth_type1"/>
    <property type="match status" value="1"/>
</dbReference>
<evidence type="ECO:0000256" key="3">
    <source>
        <dbReference type="ARBA" id="ARBA00010728"/>
    </source>
</evidence>
<feature type="coiled-coil region" evidence="15">
    <location>
        <begin position="30"/>
        <end position="64"/>
    </location>
</feature>
<comment type="pathway">
    <text evidence="2 12">Aminoacyl-tRNA biosynthesis; selenocysteinyl-tRNA(Sec) biosynthesis; L-seryl-tRNA(Sec) from L-serine and tRNA(Sec): step 1/1.</text>
</comment>
<dbReference type="GO" id="GO:0005737">
    <property type="term" value="C:cytoplasm"/>
    <property type="evidence" value="ECO:0007669"/>
    <property type="project" value="UniProtKB-SubCell"/>
</dbReference>
<evidence type="ECO:0000256" key="7">
    <source>
        <dbReference type="ARBA" id="ARBA00022840"/>
    </source>
</evidence>
<evidence type="ECO:0000256" key="4">
    <source>
        <dbReference type="ARBA" id="ARBA00022490"/>
    </source>
</evidence>
<keyword evidence="15" id="KW-0175">Coiled coil</keyword>
<keyword evidence="4 12" id="KW-0963">Cytoplasm</keyword>
<feature type="domain" description="Aminoacyl-transfer RNA synthetases class-II family profile" evidence="16">
    <location>
        <begin position="175"/>
        <end position="407"/>
    </location>
</feature>
<evidence type="ECO:0000313" key="18">
    <source>
        <dbReference type="Proteomes" id="UP000229383"/>
    </source>
</evidence>
<dbReference type="PIRSF" id="PIRSF001529">
    <property type="entry name" value="Ser-tRNA-synth_IIa"/>
    <property type="match status" value="1"/>
</dbReference>
<dbReference type="PANTHER" id="PTHR43697">
    <property type="entry name" value="SERYL-TRNA SYNTHETASE"/>
    <property type="match status" value="1"/>
</dbReference>
<organism evidence="17 18">
    <name type="scientific">Candidatus Niyogibacteria bacterium CG10_big_fil_rev_8_21_14_0_10_42_19</name>
    <dbReference type="NCBI Taxonomy" id="1974725"/>
    <lineage>
        <taxon>Bacteria</taxon>
        <taxon>Candidatus Niyogiibacteriota</taxon>
    </lineage>
</organism>
<dbReference type="InterPro" id="IPR042103">
    <property type="entry name" value="SerRS_1_N_sf"/>
</dbReference>
<dbReference type="EMBL" id="PFCN01000017">
    <property type="protein sequence ID" value="PIR70453.1"/>
    <property type="molecule type" value="Genomic_DNA"/>
</dbReference>
<dbReference type="InterPro" id="IPR033729">
    <property type="entry name" value="SerRS_core"/>
</dbReference>
<reference evidence="18" key="1">
    <citation type="submission" date="2017-09" db="EMBL/GenBank/DDBJ databases">
        <title>Depth-based differentiation of microbial function through sediment-hosted aquifers and enrichment of novel symbionts in the deep terrestrial subsurface.</title>
        <authorList>
            <person name="Probst A.J."/>
            <person name="Ladd B."/>
            <person name="Jarett J.K."/>
            <person name="Geller-Mcgrath D.E."/>
            <person name="Sieber C.M.K."/>
            <person name="Emerson J.B."/>
            <person name="Anantharaman K."/>
            <person name="Thomas B.C."/>
            <person name="Malmstrom R."/>
            <person name="Stieglmeier M."/>
            <person name="Klingl A."/>
            <person name="Woyke T."/>
            <person name="Ryan C.M."/>
            <person name="Banfield J.F."/>
        </authorList>
    </citation>
    <scope>NUCLEOTIDE SEQUENCE [LARGE SCALE GENOMIC DNA]</scope>
</reference>
<dbReference type="GO" id="GO:0016260">
    <property type="term" value="P:selenocysteine biosynthetic process"/>
    <property type="evidence" value="ECO:0007669"/>
    <property type="project" value="UniProtKB-UniRule"/>
</dbReference>
<dbReference type="Pfam" id="PF00587">
    <property type="entry name" value="tRNA-synt_2b"/>
    <property type="match status" value="1"/>
</dbReference>
<comment type="caution">
    <text evidence="12">Lacks conserved residue(s) required for the propagation of feature annotation.</text>
</comment>
<comment type="function">
    <text evidence="12">Catalyzes the attachment of serine to tRNA(Ser). Is also able to aminoacylate tRNA(Sec) with serine, to form the misacylated tRNA L-seryl-tRNA(Sec), which will be further converted into selenocysteinyl-tRNA(Sec).</text>
</comment>
<comment type="caution">
    <text evidence="17">The sequence shown here is derived from an EMBL/GenBank/DDBJ whole genome shotgun (WGS) entry which is preliminary data.</text>
</comment>
<dbReference type="Gene3D" id="1.10.287.40">
    <property type="entry name" value="Serine-tRNA synthetase, tRNA binding domain"/>
    <property type="match status" value="1"/>
</dbReference>
<dbReference type="SUPFAM" id="SSF46589">
    <property type="entry name" value="tRNA-binding arm"/>
    <property type="match status" value="1"/>
</dbReference>
<protein>
    <recommendedName>
        <fullName evidence="12">Serine--tRNA ligase</fullName>
        <ecNumber evidence="12">6.1.1.11</ecNumber>
    </recommendedName>
    <alternativeName>
        <fullName evidence="12">Seryl-tRNA synthetase</fullName>
        <shortName evidence="12">SerRS</shortName>
    </alternativeName>
    <alternativeName>
        <fullName evidence="12">Seryl-tRNA(Ser/Sec) synthetase</fullName>
    </alternativeName>
</protein>
<feature type="binding site" evidence="13">
    <location>
        <position position="380"/>
    </location>
    <ligand>
        <name>L-serine</name>
        <dbReference type="ChEBI" id="CHEBI:33384"/>
    </ligand>
</feature>
<feature type="binding site" evidence="12 14">
    <location>
        <begin position="347"/>
        <end position="350"/>
    </location>
    <ligand>
        <name>ATP</name>
        <dbReference type="ChEBI" id="CHEBI:30616"/>
    </ligand>
</feature>
<dbReference type="UniPathway" id="UPA00906">
    <property type="reaction ID" value="UER00895"/>
</dbReference>
<comment type="catalytic activity">
    <reaction evidence="11 12">
        <text>tRNA(Ser) + L-serine + ATP = L-seryl-tRNA(Ser) + AMP + diphosphate + H(+)</text>
        <dbReference type="Rhea" id="RHEA:12292"/>
        <dbReference type="Rhea" id="RHEA-COMP:9669"/>
        <dbReference type="Rhea" id="RHEA-COMP:9703"/>
        <dbReference type="ChEBI" id="CHEBI:15378"/>
        <dbReference type="ChEBI" id="CHEBI:30616"/>
        <dbReference type="ChEBI" id="CHEBI:33019"/>
        <dbReference type="ChEBI" id="CHEBI:33384"/>
        <dbReference type="ChEBI" id="CHEBI:78442"/>
        <dbReference type="ChEBI" id="CHEBI:78533"/>
        <dbReference type="ChEBI" id="CHEBI:456215"/>
        <dbReference type="EC" id="6.1.1.11"/>
    </reaction>
</comment>
<evidence type="ECO:0000256" key="6">
    <source>
        <dbReference type="ARBA" id="ARBA00022741"/>
    </source>
</evidence>
<dbReference type="GO" id="GO:0005524">
    <property type="term" value="F:ATP binding"/>
    <property type="evidence" value="ECO:0007669"/>
    <property type="project" value="UniProtKB-UniRule"/>
</dbReference>
<comment type="subcellular location">
    <subcellularLocation>
        <location evidence="1 12">Cytoplasm</location>
    </subcellularLocation>
</comment>
<sequence length="426" mass="49221">MLDIKFIRENPDLIREASRKKKMPFDISKLLETEEKRRSLLSEIEELRGKQNKASETVVNLKTDYEKELAFRSLREIKDTISSKEQQFKKIIEDWQKLMYDVPNIPDPSVPEGADDDENEVIRTGGEIPKFDFPIKNHDQILKDLGLADLERGVKVSGFRGYFLKKEAVLLSMGLWQFAIDTVSKKGYEPVMAPSLVRDFALYGSGHFPQLQDDVYKTQEETYLAGTAEIPMMGYYSGEILLEEDLPKKFVAFSPCFRREAGSYGRDTKGIYRLHEFFKVEQLILSKSDHLVSVELHEELTANAEELVKTLGLPYRIVTVCSGGMGRAQVKTYDIEVWIPSENKYRESHSSSYYHDFQTRRLNIRYRDKDGRMNFCHSLNNTAIATPRILISILENYQQKDGSILIPDALKKYVEKEVIEPRTTKK</sequence>
<gene>
    <name evidence="12" type="primary">serS</name>
    <name evidence="17" type="ORF">COU46_01425</name>
</gene>
<dbReference type="PROSITE" id="PS50862">
    <property type="entry name" value="AA_TRNA_LIGASE_II"/>
    <property type="match status" value="1"/>
</dbReference>
<dbReference type="EC" id="6.1.1.11" evidence="12"/>
<dbReference type="SUPFAM" id="SSF55681">
    <property type="entry name" value="Class II aaRS and biotin synthetases"/>
    <property type="match status" value="1"/>
</dbReference>
<evidence type="ECO:0000256" key="2">
    <source>
        <dbReference type="ARBA" id="ARBA00005045"/>
    </source>
</evidence>
<keyword evidence="6 12" id="KW-0547">Nucleotide-binding</keyword>
<comment type="catalytic activity">
    <reaction evidence="10 12">
        <text>tRNA(Sec) + L-serine + ATP = L-seryl-tRNA(Sec) + AMP + diphosphate + H(+)</text>
        <dbReference type="Rhea" id="RHEA:42580"/>
        <dbReference type="Rhea" id="RHEA-COMP:9742"/>
        <dbReference type="Rhea" id="RHEA-COMP:10128"/>
        <dbReference type="ChEBI" id="CHEBI:15378"/>
        <dbReference type="ChEBI" id="CHEBI:30616"/>
        <dbReference type="ChEBI" id="CHEBI:33019"/>
        <dbReference type="ChEBI" id="CHEBI:33384"/>
        <dbReference type="ChEBI" id="CHEBI:78442"/>
        <dbReference type="ChEBI" id="CHEBI:78533"/>
        <dbReference type="ChEBI" id="CHEBI:456215"/>
        <dbReference type="EC" id="6.1.1.11"/>
    </reaction>
</comment>
<dbReference type="AlphaFoldDB" id="A0A2H0TFX2"/>
<dbReference type="NCBIfam" id="TIGR00414">
    <property type="entry name" value="serS"/>
    <property type="match status" value="1"/>
</dbReference>
<keyword evidence="5 12" id="KW-0436">Ligase</keyword>
<feature type="binding site" evidence="12">
    <location>
        <position position="382"/>
    </location>
    <ligand>
        <name>L-serine</name>
        <dbReference type="ChEBI" id="CHEBI:33384"/>
    </ligand>
</feature>
<dbReference type="GO" id="GO:0006434">
    <property type="term" value="P:seryl-tRNA aminoacylation"/>
    <property type="evidence" value="ECO:0007669"/>
    <property type="project" value="UniProtKB-UniRule"/>
</dbReference>
<feature type="binding site" evidence="13">
    <location>
        <position position="258"/>
    </location>
    <ligand>
        <name>L-serine</name>
        <dbReference type="ChEBI" id="CHEBI:33384"/>
    </ligand>
</feature>
<dbReference type="InterPro" id="IPR045864">
    <property type="entry name" value="aa-tRNA-synth_II/BPL/LPL"/>
</dbReference>
<feature type="binding site" evidence="12">
    <location>
        <begin position="227"/>
        <end position="229"/>
    </location>
    <ligand>
        <name>L-serine</name>
        <dbReference type="ChEBI" id="CHEBI:33384"/>
    </ligand>
</feature>
<keyword evidence="8 12" id="KW-0648">Protein biosynthesis</keyword>
<dbReference type="CDD" id="cd00770">
    <property type="entry name" value="SerRS_core"/>
    <property type="match status" value="1"/>
</dbReference>
<evidence type="ECO:0000256" key="11">
    <source>
        <dbReference type="ARBA" id="ARBA00048823"/>
    </source>
</evidence>
<evidence type="ECO:0000259" key="16">
    <source>
        <dbReference type="PROSITE" id="PS50862"/>
    </source>
</evidence>
<feature type="binding site" evidence="12 14">
    <location>
        <begin position="258"/>
        <end position="260"/>
    </location>
    <ligand>
        <name>ATP</name>
        <dbReference type="ChEBI" id="CHEBI:30616"/>
    </ligand>
</feature>
<name>A0A2H0TFX2_9BACT</name>
<comment type="domain">
    <text evidence="12">Consists of two distinct domains, a catalytic core and a N-terminal extension that is involved in tRNA binding.</text>
</comment>
<comment type="similarity">
    <text evidence="3 12">Belongs to the class-II aminoacyl-tRNA synthetase family. Type-1 seryl-tRNA synthetase subfamily.</text>
</comment>
<keyword evidence="7 12" id="KW-0067">ATP-binding</keyword>
<dbReference type="InterPro" id="IPR002314">
    <property type="entry name" value="aa-tRNA-synt_IIb"/>
</dbReference>